<name>A0A8S5T7Z4_9CAUD</name>
<evidence type="ECO:0000313" key="1">
    <source>
        <dbReference type="EMBL" id="DAF59095.1"/>
    </source>
</evidence>
<proteinExistence type="predicted"/>
<sequence length="60" mass="6215">MEDTAQSAAPPAAVEHEEGLKEMVSALVQNTNNLVDAISVLVSTMQESVISARDSGGDSL</sequence>
<accession>A0A8S5T7Z4</accession>
<dbReference type="EMBL" id="BK032762">
    <property type="protein sequence ID" value="DAF59095.1"/>
    <property type="molecule type" value="Genomic_DNA"/>
</dbReference>
<organism evidence="1">
    <name type="scientific">Myoviridae sp. ctjH82</name>
    <dbReference type="NCBI Taxonomy" id="2827704"/>
    <lineage>
        <taxon>Viruses</taxon>
        <taxon>Duplodnaviria</taxon>
        <taxon>Heunggongvirae</taxon>
        <taxon>Uroviricota</taxon>
        <taxon>Caudoviricetes</taxon>
    </lineage>
</organism>
<reference evidence="1" key="1">
    <citation type="journal article" date="2021" name="Proc. Natl. Acad. Sci. U.S.A.">
        <title>A Catalog of Tens of Thousands of Viruses from Human Metagenomes Reveals Hidden Associations with Chronic Diseases.</title>
        <authorList>
            <person name="Tisza M.J."/>
            <person name="Buck C.B."/>
        </authorList>
    </citation>
    <scope>NUCLEOTIDE SEQUENCE</scope>
    <source>
        <strain evidence="1">CtjH82</strain>
    </source>
</reference>
<protein>
    <submittedName>
        <fullName evidence="1">Uncharacterized protein</fullName>
    </submittedName>
</protein>